<keyword evidence="4" id="KW-0547">Nucleotide-binding</keyword>
<evidence type="ECO:0000256" key="5">
    <source>
        <dbReference type="ARBA" id="ARBA00022777"/>
    </source>
</evidence>
<evidence type="ECO:0000256" key="1">
    <source>
        <dbReference type="ARBA" id="ARBA00012513"/>
    </source>
</evidence>
<sequence length="339" mass="38675">MARKTLNNLHDSLPPLASKTFYPVRIGEIFRSKYQVLGKLGYGSVSTAWLCRDLVDHEYVALKVFVAKHRQAENEEKVYKHLRTIKTSHPGAKGIRSLRDQFQLPGQYDSHECLVDGQLLKPIIKYLLMALDILHTEARVVYTNIQEGNVMLGIEDDAIFKSFEEEEWAEPSLRKIDGDRIIYATRQVDIPDNPSHAVLCGFGDAQFGEETYIGEVMPDLYRAPEIVLGIPWNEKIDILSVGLMVTSAPARIARMIAVLGLPPKDLLKRGQFSEVFFDVEGNFTPDIKIQQTSLENEEENLEGDEKTPFLQFLKKMIQWVPEERKSAKELMKDPWLAFP</sequence>
<dbReference type="GO" id="GO:0050684">
    <property type="term" value="P:regulation of mRNA processing"/>
    <property type="evidence" value="ECO:0007669"/>
    <property type="project" value="TreeGrafter"/>
</dbReference>
<evidence type="ECO:0000256" key="2">
    <source>
        <dbReference type="ARBA" id="ARBA00022527"/>
    </source>
</evidence>
<evidence type="ECO:0000313" key="10">
    <source>
        <dbReference type="EMBL" id="PMD53519.1"/>
    </source>
</evidence>
<dbReference type="InterPro" id="IPR011009">
    <property type="entry name" value="Kinase-like_dom_sf"/>
</dbReference>
<comment type="catalytic activity">
    <reaction evidence="8">
        <text>L-seryl-[protein] + ATP = O-phospho-L-seryl-[protein] + ADP + H(+)</text>
        <dbReference type="Rhea" id="RHEA:17989"/>
        <dbReference type="Rhea" id="RHEA-COMP:9863"/>
        <dbReference type="Rhea" id="RHEA-COMP:11604"/>
        <dbReference type="ChEBI" id="CHEBI:15378"/>
        <dbReference type="ChEBI" id="CHEBI:29999"/>
        <dbReference type="ChEBI" id="CHEBI:30616"/>
        <dbReference type="ChEBI" id="CHEBI:83421"/>
        <dbReference type="ChEBI" id="CHEBI:456216"/>
        <dbReference type="EC" id="2.7.11.1"/>
    </reaction>
</comment>
<evidence type="ECO:0000256" key="4">
    <source>
        <dbReference type="ARBA" id="ARBA00022741"/>
    </source>
</evidence>
<protein>
    <recommendedName>
        <fullName evidence="1">non-specific serine/threonine protein kinase</fullName>
        <ecNumber evidence="1">2.7.11.1</ecNumber>
    </recommendedName>
</protein>
<dbReference type="PANTHER" id="PTHR47634">
    <property type="entry name" value="PROTEIN KINASE DOMAIN-CONTAINING PROTEIN-RELATED"/>
    <property type="match status" value="1"/>
</dbReference>
<accession>A0A2J6SS05</accession>
<reference evidence="10 11" key="1">
    <citation type="submission" date="2016-04" db="EMBL/GenBank/DDBJ databases">
        <title>A degradative enzymes factory behind the ericoid mycorrhizal symbiosis.</title>
        <authorList>
            <consortium name="DOE Joint Genome Institute"/>
            <person name="Martino E."/>
            <person name="Morin E."/>
            <person name="Grelet G."/>
            <person name="Kuo A."/>
            <person name="Kohler A."/>
            <person name="Daghino S."/>
            <person name="Barry K."/>
            <person name="Choi C."/>
            <person name="Cichocki N."/>
            <person name="Clum A."/>
            <person name="Copeland A."/>
            <person name="Hainaut M."/>
            <person name="Haridas S."/>
            <person name="Labutti K."/>
            <person name="Lindquist E."/>
            <person name="Lipzen A."/>
            <person name="Khouja H.-R."/>
            <person name="Murat C."/>
            <person name="Ohm R."/>
            <person name="Olson A."/>
            <person name="Spatafora J."/>
            <person name="Veneault-Fourrey C."/>
            <person name="Henrissat B."/>
            <person name="Grigoriev I."/>
            <person name="Martin F."/>
            <person name="Perotto S."/>
        </authorList>
    </citation>
    <scope>NUCLEOTIDE SEQUENCE [LARGE SCALE GENOMIC DNA]</scope>
    <source>
        <strain evidence="10 11">E</strain>
    </source>
</reference>
<dbReference type="GO" id="GO:0004674">
    <property type="term" value="F:protein serine/threonine kinase activity"/>
    <property type="evidence" value="ECO:0007669"/>
    <property type="project" value="UniProtKB-KW"/>
</dbReference>
<dbReference type="GO" id="GO:0005524">
    <property type="term" value="F:ATP binding"/>
    <property type="evidence" value="ECO:0007669"/>
    <property type="project" value="UniProtKB-KW"/>
</dbReference>
<proteinExistence type="predicted"/>
<dbReference type="GO" id="GO:0005737">
    <property type="term" value="C:cytoplasm"/>
    <property type="evidence" value="ECO:0007669"/>
    <property type="project" value="TreeGrafter"/>
</dbReference>
<dbReference type="EC" id="2.7.11.1" evidence="1"/>
<dbReference type="SUPFAM" id="SSF56112">
    <property type="entry name" value="Protein kinase-like (PK-like)"/>
    <property type="match status" value="1"/>
</dbReference>
<keyword evidence="5 10" id="KW-0418">Kinase</keyword>
<dbReference type="InterPro" id="IPR000719">
    <property type="entry name" value="Prot_kinase_dom"/>
</dbReference>
<name>A0A2J6SS05_9HELO</name>
<evidence type="ECO:0000256" key="7">
    <source>
        <dbReference type="ARBA" id="ARBA00047899"/>
    </source>
</evidence>
<gene>
    <name evidence="10" type="ORF">K444DRAFT_646719</name>
</gene>
<dbReference type="PROSITE" id="PS50011">
    <property type="entry name" value="PROTEIN_KINASE_DOM"/>
    <property type="match status" value="1"/>
</dbReference>
<dbReference type="Proteomes" id="UP000235371">
    <property type="component" value="Unassembled WGS sequence"/>
</dbReference>
<evidence type="ECO:0000256" key="3">
    <source>
        <dbReference type="ARBA" id="ARBA00022679"/>
    </source>
</evidence>
<keyword evidence="11" id="KW-1185">Reference proteome</keyword>
<keyword evidence="3" id="KW-0808">Transferase</keyword>
<keyword evidence="2" id="KW-0723">Serine/threonine-protein kinase</keyword>
<organism evidence="10 11">
    <name type="scientific">Hyaloscypha bicolor E</name>
    <dbReference type="NCBI Taxonomy" id="1095630"/>
    <lineage>
        <taxon>Eukaryota</taxon>
        <taxon>Fungi</taxon>
        <taxon>Dikarya</taxon>
        <taxon>Ascomycota</taxon>
        <taxon>Pezizomycotina</taxon>
        <taxon>Leotiomycetes</taxon>
        <taxon>Helotiales</taxon>
        <taxon>Hyaloscyphaceae</taxon>
        <taxon>Hyaloscypha</taxon>
        <taxon>Hyaloscypha bicolor</taxon>
    </lineage>
</organism>
<dbReference type="OrthoDB" id="5979581at2759"/>
<dbReference type="InParanoid" id="A0A2J6SS05"/>
<dbReference type="RefSeq" id="XP_024730423.1">
    <property type="nucleotide sequence ID" value="XM_024885235.1"/>
</dbReference>
<feature type="domain" description="Protein kinase" evidence="9">
    <location>
        <begin position="34"/>
        <end position="336"/>
    </location>
</feature>
<comment type="catalytic activity">
    <reaction evidence="7">
        <text>L-threonyl-[protein] + ATP = O-phospho-L-threonyl-[protein] + ADP + H(+)</text>
        <dbReference type="Rhea" id="RHEA:46608"/>
        <dbReference type="Rhea" id="RHEA-COMP:11060"/>
        <dbReference type="Rhea" id="RHEA-COMP:11605"/>
        <dbReference type="ChEBI" id="CHEBI:15378"/>
        <dbReference type="ChEBI" id="CHEBI:30013"/>
        <dbReference type="ChEBI" id="CHEBI:30616"/>
        <dbReference type="ChEBI" id="CHEBI:61977"/>
        <dbReference type="ChEBI" id="CHEBI:456216"/>
        <dbReference type="EC" id="2.7.11.1"/>
    </reaction>
</comment>
<dbReference type="AlphaFoldDB" id="A0A2J6SS05"/>
<dbReference type="GO" id="GO:0005634">
    <property type="term" value="C:nucleus"/>
    <property type="evidence" value="ECO:0007669"/>
    <property type="project" value="TreeGrafter"/>
</dbReference>
<dbReference type="EMBL" id="KZ613872">
    <property type="protein sequence ID" value="PMD53519.1"/>
    <property type="molecule type" value="Genomic_DNA"/>
</dbReference>
<dbReference type="STRING" id="1095630.A0A2J6SS05"/>
<evidence type="ECO:0000259" key="9">
    <source>
        <dbReference type="PROSITE" id="PS50011"/>
    </source>
</evidence>
<keyword evidence="6" id="KW-0067">ATP-binding</keyword>
<dbReference type="PANTHER" id="PTHR47634:SF9">
    <property type="entry name" value="PROTEIN KINASE DOMAIN-CONTAINING PROTEIN-RELATED"/>
    <property type="match status" value="1"/>
</dbReference>
<dbReference type="SMART" id="SM00220">
    <property type="entry name" value="S_TKc"/>
    <property type="match status" value="1"/>
</dbReference>
<evidence type="ECO:0000313" key="11">
    <source>
        <dbReference type="Proteomes" id="UP000235371"/>
    </source>
</evidence>
<dbReference type="Gene3D" id="3.30.200.20">
    <property type="entry name" value="Phosphorylase Kinase, domain 1"/>
    <property type="match status" value="1"/>
</dbReference>
<evidence type="ECO:0000256" key="8">
    <source>
        <dbReference type="ARBA" id="ARBA00048679"/>
    </source>
</evidence>
<dbReference type="GeneID" id="36593312"/>
<dbReference type="GO" id="GO:0000245">
    <property type="term" value="P:spliceosomal complex assembly"/>
    <property type="evidence" value="ECO:0007669"/>
    <property type="project" value="TreeGrafter"/>
</dbReference>
<dbReference type="InterPro" id="IPR051334">
    <property type="entry name" value="SRPK"/>
</dbReference>
<dbReference type="Gene3D" id="1.10.510.10">
    <property type="entry name" value="Transferase(Phosphotransferase) domain 1"/>
    <property type="match status" value="2"/>
</dbReference>
<evidence type="ECO:0000256" key="6">
    <source>
        <dbReference type="ARBA" id="ARBA00022840"/>
    </source>
</evidence>